<dbReference type="RefSeq" id="WP_038536853.1">
    <property type="nucleotide sequence ID" value="NZ_JAAFZF010000055.1"/>
</dbReference>
<keyword evidence="2" id="KW-1185">Reference proteome</keyword>
<gene>
    <name evidence="1" type="ORF">LRS37_12405</name>
</gene>
<accession>A0ABS8QK42</accession>
<sequence length="203" mass="23347">MNKFKCTIFIFIVVICSLIIAYPYITDLINSYKNIDPEEMTIKSGEYIVGEDINQGIYDIEVISGKIKFMQRELSIKDKILGVKLNNGEHVEVEGKGRVKLSPANFEAIEMSKSGQYEINHSGFYKIGLQLPEREYILSYTGKTEKEKPFVQILSSNNRDVLNTYDFQDKESYKVFLKKGDILEINKCLFFESDSIVINLKPL</sequence>
<protein>
    <recommendedName>
        <fullName evidence="3">DUF2140 family protein</fullName>
    </recommendedName>
</protein>
<dbReference type="Proteomes" id="UP001162836">
    <property type="component" value="Unassembled WGS sequence"/>
</dbReference>
<comment type="caution">
    <text evidence="1">The sequence shown here is derived from an EMBL/GenBank/DDBJ whole genome shotgun (WGS) entry which is preliminary data.</text>
</comment>
<proteinExistence type="predicted"/>
<evidence type="ECO:0000313" key="2">
    <source>
        <dbReference type="Proteomes" id="UP001162836"/>
    </source>
</evidence>
<name>A0ABS8QK42_9BACI</name>
<dbReference type="EMBL" id="JAJODE010000036">
    <property type="protein sequence ID" value="MCD4839649.1"/>
    <property type="molecule type" value="Genomic_DNA"/>
</dbReference>
<evidence type="ECO:0008006" key="3">
    <source>
        <dbReference type="Google" id="ProtNLM"/>
    </source>
</evidence>
<reference evidence="1 2" key="1">
    <citation type="journal article" date="2023" name="Antonie Van Leeuwenhoek">
        <title>Unveiling the genomic potential of a novel thermostable glycoside hydrolases producing Neobacillus sedimentimangrovi UE25.</title>
        <authorList>
            <person name="Ejaz U."/>
            <person name="Saleem F."/>
            <person name="Rashid R."/>
            <person name="Hasan K.A."/>
            <person name="Syed M.N."/>
            <person name="Sohail M."/>
        </authorList>
    </citation>
    <scope>NUCLEOTIDE SEQUENCE [LARGE SCALE GENOMIC DNA]</scope>
    <source>
        <strain evidence="1 2">UE25</strain>
    </source>
</reference>
<evidence type="ECO:0000313" key="1">
    <source>
        <dbReference type="EMBL" id="MCD4839649.1"/>
    </source>
</evidence>
<organism evidence="1 2">
    <name type="scientific">Neobacillus sedimentimangrovi</name>
    <dbReference type="NCBI Taxonomy" id="2699460"/>
    <lineage>
        <taxon>Bacteria</taxon>
        <taxon>Bacillati</taxon>
        <taxon>Bacillota</taxon>
        <taxon>Bacilli</taxon>
        <taxon>Bacillales</taxon>
        <taxon>Bacillaceae</taxon>
        <taxon>Neobacillus</taxon>
    </lineage>
</organism>